<keyword evidence="2" id="KW-1185">Reference proteome</keyword>
<evidence type="ECO:0000313" key="1">
    <source>
        <dbReference type="EMBL" id="RDY03462.1"/>
    </source>
</evidence>
<proteinExistence type="predicted"/>
<reference evidence="1" key="1">
    <citation type="submission" date="2018-05" db="EMBL/GenBank/DDBJ databases">
        <title>Draft genome of Mucuna pruriens seed.</title>
        <authorList>
            <person name="Nnadi N.E."/>
            <person name="Vos R."/>
            <person name="Hasami M.H."/>
            <person name="Devisetty U.K."/>
            <person name="Aguiy J.C."/>
        </authorList>
    </citation>
    <scope>NUCLEOTIDE SEQUENCE [LARGE SCALE GENOMIC DNA]</scope>
    <source>
        <strain evidence="1">JCA_2017</strain>
    </source>
</reference>
<dbReference type="OrthoDB" id="1723222at2759"/>
<feature type="non-terminal residue" evidence="1">
    <location>
        <position position="1"/>
    </location>
</feature>
<comment type="caution">
    <text evidence="1">The sequence shown here is derived from an EMBL/GenBank/DDBJ whole genome shotgun (WGS) entry which is preliminary data.</text>
</comment>
<accession>A0A371HL98</accession>
<dbReference type="EMBL" id="QJKJ01002298">
    <property type="protein sequence ID" value="RDY03462.1"/>
    <property type="molecule type" value="Genomic_DNA"/>
</dbReference>
<gene>
    <name evidence="1" type="ORF">CR513_12958</name>
</gene>
<protein>
    <submittedName>
        <fullName evidence="1">Uncharacterized protein</fullName>
    </submittedName>
</protein>
<sequence>MGTQDIIPDFARDVSLSNCLRQSSNAIWPITKPTKKGNSSCKNWRNSAWKHMRTPRSTNPKEGVSSRLESALVQFMLKAHCRWDVPFVITNVFPHGVVELKDKATNNTFQVNGHQLKIFHEGPPPTVSKVESISLTELAISDGAPGTKPHNLLYVDFVSIFARVVPTLPTQEYLGPQEAPWPKRSCPCQASPFSADPSFSAQVNPEALVNILLAVIFYTSATKSPIYIQPTIATKIALSMSRPSQGVTPLALTQGANLILVVIIEGQETTTSRVVEEASTGDWACVSKKRPRLALRNKAEELADMADDLTKYLDLKECLEEKVIAFVAKISLTTNWWTPAPRLLPIEY</sequence>
<name>A0A371HL98_MUCPR</name>
<organism evidence="1 2">
    <name type="scientific">Mucuna pruriens</name>
    <name type="common">Velvet bean</name>
    <name type="synonym">Dolichos pruriens</name>
    <dbReference type="NCBI Taxonomy" id="157652"/>
    <lineage>
        <taxon>Eukaryota</taxon>
        <taxon>Viridiplantae</taxon>
        <taxon>Streptophyta</taxon>
        <taxon>Embryophyta</taxon>
        <taxon>Tracheophyta</taxon>
        <taxon>Spermatophyta</taxon>
        <taxon>Magnoliopsida</taxon>
        <taxon>eudicotyledons</taxon>
        <taxon>Gunneridae</taxon>
        <taxon>Pentapetalae</taxon>
        <taxon>rosids</taxon>
        <taxon>fabids</taxon>
        <taxon>Fabales</taxon>
        <taxon>Fabaceae</taxon>
        <taxon>Papilionoideae</taxon>
        <taxon>50 kb inversion clade</taxon>
        <taxon>NPAAA clade</taxon>
        <taxon>indigoferoid/millettioid clade</taxon>
        <taxon>Phaseoleae</taxon>
        <taxon>Mucuna</taxon>
    </lineage>
</organism>
<evidence type="ECO:0000313" key="2">
    <source>
        <dbReference type="Proteomes" id="UP000257109"/>
    </source>
</evidence>
<dbReference type="Proteomes" id="UP000257109">
    <property type="component" value="Unassembled WGS sequence"/>
</dbReference>
<dbReference type="AlphaFoldDB" id="A0A371HL98"/>